<feature type="region of interest" description="Disordered" evidence="1">
    <location>
        <begin position="27"/>
        <end position="84"/>
    </location>
</feature>
<protein>
    <submittedName>
        <fullName evidence="3">Uncharacterized protein</fullName>
    </submittedName>
</protein>
<gene>
    <name evidence="3" type="ORF">RFI_16750</name>
</gene>
<dbReference type="AlphaFoldDB" id="X6N582"/>
<keyword evidence="4" id="KW-1185">Reference proteome</keyword>
<organism evidence="3 4">
    <name type="scientific">Reticulomyxa filosa</name>
    <dbReference type="NCBI Taxonomy" id="46433"/>
    <lineage>
        <taxon>Eukaryota</taxon>
        <taxon>Sar</taxon>
        <taxon>Rhizaria</taxon>
        <taxon>Retaria</taxon>
        <taxon>Foraminifera</taxon>
        <taxon>Monothalamids</taxon>
        <taxon>Reticulomyxidae</taxon>
        <taxon>Reticulomyxa</taxon>
    </lineage>
</organism>
<evidence type="ECO:0000313" key="3">
    <source>
        <dbReference type="EMBL" id="ETO20467.1"/>
    </source>
</evidence>
<keyword evidence="2" id="KW-0812">Transmembrane</keyword>
<name>X6N582_RETFI</name>
<feature type="non-terminal residue" evidence="3">
    <location>
        <position position="1"/>
    </location>
</feature>
<keyword evidence="2" id="KW-1133">Transmembrane helix</keyword>
<sequence>GIQLLVLGSIECEHGIEVISKTVTVNTPMSSINGGNSDDDSGVEDRDMASGHVKSDSRKKNQQKEAEYEDEEQEEQQGQKPTLCVIHSNQAMPDDVYMGDFIVNSVQTSQKTKSRPRKVAKNKQSKVLLCFTSTTLCKLKSFLQFILFYLLLYYFFFFVDVVFLLFSLVI</sequence>
<comment type="caution">
    <text evidence="3">The sequence shown here is derived from an EMBL/GenBank/DDBJ whole genome shotgun (WGS) entry which is preliminary data.</text>
</comment>
<feature type="compositionally biased region" description="Basic and acidic residues" evidence="1">
    <location>
        <begin position="43"/>
        <end position="66"/>
    </location>
</feature>
<evidence type="ECO:0000256" key="1">
    <source>
        <dbReference type="SAM" id="MobiDB-lite"/>
    </source>
</evidence>
<reference evidence="3 4" key="1">
    <citation type="journal article" date="2013" name="Curr. Biol.">
        <title>The Genome of the Foraminiferan Reticulomyxa filosa.</title>
        <authorList>
            <person name="Glockner G."/>
            <person name="Hulsmann N."/>
            <person name="Schleicher M."/>
            <person name="Noegel A.A."/>
            <person name="Eichinger L."/>
            <person name="Gallinger C."/>
            <person name="Pawlowski J."/>
            <person name="Sierra R."/>
            <person name="Euteneuer U."/>
            <person name="Pillet L."/>
            <person name="Moustafa A."/>
            <person name="Platzer M."/>
            <person name="Groth M."/>
            <person name="Szafranski K."/>
            <person name="Schliwa M."/>
        </authorList>
    </citation>
    <scope>NUCLEOTIDE SEQUENCE [LARGE SCALE GENOMIC DNA]</scope>
</reference>
<feature type="transmembrane region" description="Helical" evidence="2">
    <location>
        <begin position="146"/>
        <end position="169"/>
    </location>
</feature>
<accession>X6N582</accession>
<evidence type="ECO:0000313" key="4">
    <source>
        <dbReference type="Proteomes" id="UP000023152"/>
    </source>
</evidence>
<keyword evidence="2" id="KW-0472">Membrane</keyword>
<proteinExistence type="predicted"/>
<dbReference type="EMBL" id="ASPP01012578">
    <property type="protein sequence ID" value="ETO20467.1"/>
    <property type="molecule type" value="Genomic_DNA"/>
</dbReference>
<dbReference type="Proteomes" id="UP000023152">
    <property type="component" value="Unassembled WGS sequence"/>
</dbReference>
<evidence type="ECO:0000256" key="2">
    <source>
        <dbReference type="SAM" id="Phobius"/>
    </source>
</evidence>